<dbReference type="Gene3D" id="3.20.20.10">
    <property type="entry name" value="Alanine racemase"/>
    <property type="match status" value="1"/>
</dbReference>
<evidence type="ECO:0000256" key="3">
    <source>
        <dbReference type="ARBA" id="ARBA00007880"/>
    </source>
</evidence>
<dbReference type="SUPFAM" id="SSF50621">
    <property type="entry name" value="Alanine racemase C-terminal domain-like"/>
    <property type="match status" value="1"/>
</dbReference>
<evidence type="ECO:0000256" key="1">
    <source>
        <dbReference type="ARBA" id="ARBA00000316"/>
    </source>
</evidence>
<dbReference type="EC" id="5.1.1.1" evidence="4 7"/>
<keyword evidence="6 7" id="KW-0413">Isomerase</keyword>
<dbReference type="Pfam" id="PF00842">
    <property type="entry name" value="Ala_racemase_C"/>
    <property type="match status" value="1"/>
</dbReference>
<dbReference type="Proteomes" id="UP000645257">
    <property type="component" value="Unassembled WGS sequence"/>
</dbReference>
<comment type="similarity">
    <text evidence="3 7">Belongs to the alanine racemase family.</text>
</comment>
<dbReference type="AlphaFoldDB" id="A0A918NYX4"/>
<accession>A0A918NYX4</accession>
<keyword evidence="5 7" id="KW-0663">Pyridoxal phosphate</keyword>
<dbReference type="GO" id="GO:0005829">
    <property type="term" value="C:cytosol"/>
    <property type="evidence" value="ECO:0007669"/>
    <property type="project" value="TreeGrafter"/>
</dbReference>
<dbReference type="CDD" id="cd06827">
    <property type="entry name" value="PLPDE_III_AR_proteobact"/>
    <property type="match status" value="1"/>
</dbReference>
<dbReference type="PRINTS" id="PR00992">
    <property type="entry name" value="ALARACEMASE"/>
</dbReference>
<reference evidence="11" key="1">
    <citation type="journal article" date="2014" name="Int. J. Syst. Evol. Microbiol.">
        <title>Complete genome sequence of Corynebacterium casei LMG S-19264T (=DSM 44701T), isolated from a smear-ripened cheese.</title>
        <authorList>
            <consortium name="US DOE Joint Genome Institute (JGI-PGF)"/>
            <person name="Walter F."/>
            <person name="Albersmeier A."/>
            <person name="Kalinowski J."/>
            <person name="Ruckert C."/>
        </authorList>
    </citation>
    <scope>NUCLEOTIDE SEQUENCE</scope>
    <source>
        <strain evidence="11">KCTC 32182</strain>
    </source>
</reference>
<dbReference type="InterPro" id="IPR000821">
    <property type="entry name" value="Ala_racemase"/>
</dbReference>
<organism evidence="11 12">
    <name type="scientific">Paludibacterium paludis</name>
    <dbReference type="NCBI Taxonomy" id="1225769"/>
    <lineage>
        <taxon>Bacteria</taxon>
        <taxon>Pseudomonadati</taxon>
        <taxon>Pseudomonadota</taxon>
        <taxon>Betaproteobacteria</taxon>
        <taxon>Neisseriales</taxon>
        <taxon>Chromobacteriaceae</taxon>
        <taxon>Paludibacterium</taxon>
    </lineage>
</organism>
<comment type="pathway">
    <text evidence="7">Amino-acid biosynthesis; D-alanine biosynthesis; D-alanine from L-alanine: step 1/1.</text>
</comment>
<protein>
    <recommendedName>
        <fullName evidence="4 7">Alanine racemase</fullName>
        <ecNumber evidence="4 7">5.1.1.1</ecNumber>
    </recommendedName>
</protein>
<dbReference type="SMART" id="SM01005">
    <property type="entry name" value="Ala_racemase_C"/>
    <property type="match status" value="1"/>
</dbReference>
<name>A0A918NYX4_9NEIS</name>
<dbReference type="GO" id="GO:0030170">
    <property type="term" value="F:pyridoxal phosphate binding"/>
    <property type="evidence" value="ECO:0007669"/>
    <property type="project" value="UniProtKB-UniRule"/>
</dbReference>
<dbReference type="RefSeq" id="WP_189531493.1">
    <property type="nucleotide sequence ID" value="NZ_BMYX01000003.1"/>
</dbReference>
<feature type="active site" description="Proton acceptor; specific for D-alanine" evidence="7">
    <location>
        <position position="35"/>
    </location>
</feature>
<dbReference type="NCBIfam" id="TIGR00492">
    <property type="entry name" value="alr"/>
    <property type="match status" value="1"/>
</dbReference>
<proteinExistence type="inferred from homology"/>
<dbReference type="FunFam" id="2.40.37.10:FF:000002">
    <property type="entry name" value="Alanine racemase"/>
    <property type="match status" value="1"/>
</dbReference>
<feature type="active site" description="Proton acceptor; specific for L-alanine" evidence="7">
    <location>
        <position position="253"/>
    </location>
</feature>
<dbReference type="PANTHER" id="PTHR30511:SF0">
    <property type="entry name" value="ALANINE RACEMASE, CATABOLIC-RELATED"/>
    <property type="match status" value="1"/>
</dbReference>
<reference evidence="11" key="2">
    <citation type="submission" date="2020-09" db="EMBL/GenBank/DDBJ databases">
        <authorList>
            <person name="Sun Q."/>
            <person name="Kim S."/>
        </authorList>
    </citation>
    <scope>NUCLEOTIDE SEQUENCE</scope>
    <source>
        <strain evidence="11">KCTC 32182</strain>
    </source>
</reference>
<feature type="domain" description="Alanine racemase C-terminal" evidence="10">
    <location>
        <begin position="232"/>
        <end position="356"/>
    </location>
</feature>
<evidence type="ECO:0000313" key="12">
    <source>
        <dbReference type="Proteomes" id="UP000645257"/>
    </source>
</evidence>
<evidence type="ECO:0000256" key="6">
    <source>
        <dbReference type="ARBA" id="ARBA00023235"/>
    </source>
</evidence>
<feature type="modified residue" description="N6-(pyridoxal phosphate)lysine" evidence="7 8">
    <location>
        <position position="35"/>
    </location>
</feature>
<evidence type="ECO:0000256" key="7">
    <source>
        <dbReference type="HAMAP-Rule" id="MF_01201"/>
    </source>
</evidence>
<dbReference type="HAMAP" id="MF_01201">
    <property type="entry name" value="Ala_racemase"/>
    <property type="match status" value="1"/>
</dbReference>
<evidence type="ECO:0000256" key="8">
    <source>
        <dbReference type="PIRSR" id="PIRSR600821-50"/>
    </source>
</evidence>
<dbReference type="InterPro" id="IPR011079">
    <property type="entry name" value="Ala_racemase_C"/>
</dbReference>
<evidence type="ECO:0000256" key="9">
    <source>
        <dbReference type="PIRSR" id="PIRSR600821-52"/>
    </source>
</evidence>
<dbReference type="FunFam" id="3.20.20.10:FF:000002">
    <property type="entry name" value="Alanine racemase"/>
    <property type="match status" value="1"/>
</dbReference>
<dbReference type="InterPro" id="IPR020622">
    <property type="entry name" value="Ala_racemase_pyridoxalP-BS"/>
</dbReference>
<evidence type="ECO:0000256" key="2">
    <source>
        <dbReference type="ARBA" id="ARBA00001933"/>
    </source>
</evidence>
<feature type="binding site" evidence="7 9">
    <location>
        <position position="131"/>
    </location>
    <ligand>
        <name>substrate</name>
    </ligand>
</feature>
<dbReference type="SUPFAM" id="SSF51419">
    <property type="entry name" value="PLP-binding barrel"/>
    <property type="match status" value="1"/>
</dbReference>
<sequence>MTRPIRADIDLTAIRHNLLVSKNKAPNAKAYAVIKADAYGHGALQVARALEDNADGFALLRLEDALALKEAGIRRPLVLLEGAFDYEELAAMAEHGIAGAFHSPYQLDWLDRLPAGLRVKGWLKINSGMNRLGFRPEVLLDILNRLKAHPALRLSAIMTHFATADDPRGIGRQWPAFAKAAADSGLPVCAANSAALFRYPETHGTFVRPGVCLYGCSPFEGQTGSELGLKPAMTLSADIIAVQNLDSGESVGYGCGFTADKPTRLGVVACGYADGYPRVAPNGTPVTVDGAPSSLVGRVSMDMLTVDLSHLPQAGIGSRVELWGPHVPLETVARHAGTISYELMCAVAPRVPRAWQDN</sequence>
<evidence type="ECO:0000259" key="10">
    <source>
        <dbReference type="SMART" id="SM01005"/>
    </source>
</evidence>
<comment type="cofactor">
    <cofactor evidence="2 7 8">
        <name>pyridoxal 5'-phosphate</name>
        <dbReference type="ChEBI" id="CHEBI:597326"/>
    </cofactor>
</comment>
<dbReference type="PROSITE" id="PS00395">
    <property type="entry name" value="ALANINE_RACEMASE"/>
    <property type="match status" value="1"/>
</dbReference>
<dbReference type="PANTHER" id="PTHR30511">
    <property type="entry name" value="ALANINE RACEMASE"/>
    <property type="match status" value="1"/>
</dbReference>
<evidence type="ECO:0000256" key="5">
    <source>
        <dbReference type="ARBA" id="ARBA00022898"/>
    </source>
</evidence>
<dbReference type="InterPro" id="IPR029066">
    <property type="entry name" value="PLP-binding_barrel"/>
</dbReference>
<keyword evidence="12" id="KW-1185">Reference proteome</keyword>
<dbReference type="Pfam" id="PF01168">
    <property type="entry name" value="Ala_racemase_N"/>
    <property type="match status" value="1"/>
</dbReference>
<gene>
    <name evidence="11" type="ORF">GCM10011289_08230</name>
</gene>
<comment type="catalytic activity">
    <reaction evidence="1 7">
        <text>L-alanine = D-alanine</text>
        <dbReference type="Rhea" id="RHEA:20249"/>
        <dbReference type="ChEBI" id="CHEBI:57416"/>
        <dbReference type="ChEBI" id="CHEBI:57972"/>
        <dbReference type="EC" id="5.1.1.1"/>
    </reaction>
</comment>
<dbReference type="InterPro" id="IPR001608">
    <property type="entry name" value="Ala_racemase_N"/>
</dbReference>
<dbReference type="InterPro" id="IPR009006">
    <property type="entry name" value="Ala_racemase/Decarboxylase_C"/>
</dbReference>
<comment type="function">
    <text evidence="7">Catalyzes the interconversion of L-alanine and D-alanine. May also act on other amino acids.</text>
</comment>
<evidence type="ECO:0000256" key="4">
    <source>
        <dbReference type="ARBA" id="ARBA00013089"/>
    </source>
</evidence>
<dbReference type="Gene3D" id="2.40.37.10">
    <property type="entry name" value="Lyase, Ornithine Decarboxylase, Chain A, domain 1"/>
    <property type="match status" value="1"/>
</dbReference>
<dbReference type="GO" id="GO:0008784">
    <property type="term" value="F:alanine racemase activity"/>
    <property type="evidence" value="ECO:0007669"/>
    <property type="project" value="UniProtKB-UniRule"/>
</dbReference>
<feature type="binding site" evidence="7 9">
    <location>
        <position position="301"/>
    </location>
    <ligand>
        <name>substrate</name>
    </ligand>
</feature>
<evidence type="ECO:0000313" key="11">
    <source>
        <dbReference type="EMBL" id="GGY07993.1"/>
    </source>
</evidence>
<comment type="caution">
    <text evidence="11">The sequence shown here is derived from an EMBL/GenBank/DDBJ whole genome shotgun (WGS) entry which is preliminary data.</text>
</comment>
<dbReference type="GO" id="GO:0030632">
    <property type="term" value="P:D-alanine biosynthetic process"/>
    <property type="evidence" value="ECO:0007669"/>
    <property type="project" value="UniProtKB-UniRule"/>
</dbReference>
<dbReference type="EMBL" id="BMYX01000003">
    <property type="protein sequence ID" value="GGY07993.1"/>
    <property type="molecule type" value="Genomic_DNA"/>
</dbReference>